<dbReference type="AlphaFoldDB" id="A0A662ZAS0"/>
<accession>A0A662ZAS0</accession>
<evidence type="ECO:0000256" key="1">
    <source>
        <dbReference type="SAM" id="Coils"/>
    </source>
</evidence>
<protein>
    <submittedName>
        <fullName evidence="2">Uncharacterized protein</fullName>
    </submittedName>
</protein>
<sequence length="174" mass="20060">MLDETEALKERIRQLEERVNSLQNEVSNKINSEKNFPTKEDNLSTLKRRNIDPEVIRAFLSLFNISPSDLWHGDWECNANCILRILRCSLSLSEDYESVILNTFNNLVNEVSKTENLKSNTFKNIDGNRITADIKSAQKTINLFLKSQMKNVTDPEVRIAIGTYLSYIDNTMNN</sequence>
<feature type="coiled-coil region" evidence="1">
    <location>
        <begin position="5"/>
        <end position="32"/>
    </location>
</feature>
<dbReference type="Proteomes" id="UP000243374">
    <property type="component" value="Unassembled WGS sequence"/>
</dbReference>
<evidence type="ECO:0000313" key="3">
    <source>
        <dbReference type="Proteomes" id="UP000243374"/>
    </source>
</evidence>
<keyword evidence="1" id="KW-0175">Coiled coil</keyword>
<name>A0A662ZAS0_9GAMM</name>
<reference evidence="2 3" key="1">
    <citation type="submission" date="2016-10" db="EMBL/GenBank/DDBJ databases">
        <authorList>
            <person name="Varghese N."/>
            <person name="Submissions S."/>
        </authorList>
    </citation>
    <scope>NUCLEOTIDE SEQUENCE [LARGE SCALE GENOMIC DNA]</scope>
    <source>
        <strain evidence="2 3">22B</strain>
    </source>
</reference>
<dbReference type="RefSeq" id="WP_074840393.1">
    <property type="nucleotide sequence ID" value="NZ_CP047056.1"/>
</dbReference>
<gene>
    <name evidence="2" type="ORF">SAMN04487865_101820</name>
</gene>
<keyword evidence="3" id="KW-1185">Reference proteome</keyword>
<organism evidence="2 3">
    <name type="scientific">Succinivibrio dextrinosolvens</name>
    <dbReference type="NCBI Taxonomy" id="83771"/>
    <lineage>
        <taxon>Bacteria</taxon>
        <taxon>Pseudomonadati</taxon>
        <taxon>Pseudomonadota</taxon>
        <taxon>Gammaproteobacteria</taxon>
        <taxon>Aeromonadales</taxon>
        <taxon>Succinivibrionaceae</taxon>
        <taxon>Succinivibrio</taxon>
    </lineage>
</organism>
<dbReference type="OrthoDB" id="10006353at2"/>
<evidence type="ECO:0000313" key="2">
    <source>
        <dbReference type="EMBL" id="SFK05232.1"/>
    </source>
</evidence>
<dbReference type="EMBL" id="FOSF01000018">
    <property type="protein sequence ID" value="SFK05232.1"/>
    <property type="molecule type" value="Genomic_DNA"/>
</dbReference>
<proteinExistence type="predicted"/>